<accession>A0A804MLW3</accession>
<keyword evidence="8" id="KW-1185">Reference proteome</keyword>
<evidence type="ECO:0000313" key="7">
    <source>
        <dbReference type="EnsemblPlants" id="Zm00001eb096160_P001"/>
    </source>
</evidence>
<dbReference type="GO" id="GO:0005634">
    <property type="term" value="C:nucleus"/>
    <property type="evidence" value="ECO:0000318"/>
    <property type="project" value="GO_Central"/>
</dbReference>
<dbReference type="AlphaFoldDB" id="A0A804MLW3"/>
<comment type="subcellular location">
    <subcellularLocation>
        <location evidence="1">Nucleus</location>
    </subcellularLocation>
</comment>
<feature type="region of interest" description="Disordered" evidence="6">
    <location>
        <begin position="46"/>
        <end position="66"/>
    </location>
</feature>
<dbReference type="Proteomes" id="UP000007305">
    <property type="component" value="Chromosome 2"/>
</dbReference>
<keyword evidence="4" id="KW-0804">Transcription</keyword>
<keyword evidence="5" id="KW-0539">Nucleus</keyword>
<dbReference type="EnsemblPlants" id="Zm00001eb096160_T001">
    <property type="protein sequence ID" value="Zm00001eb096160_P001"/>
    <property type="gene ID" value="Zm00001eb096160"/>
</dbReference>
<dbReference type="GO" id="GO:0006355">
    <property type="term" value="P:regulation of DNA-templated transcription"/>
    <property type="evidence" value="ECO:0000318"/>
    <property type="project" value="GO_Central"/>
</dbReference>
<evidence type="ECO:0000256" key="3">
    <source>
        <dbReference type="ARBA" id="ARBA00023125"/>
    </source>
</evidence>
<evidence type="ECO:0000256" key="2">
    <source>
        <dbReference type="ARBA" id="ARBA00023015"/>
    </source>
</evidence>
<organism evidence="7 8">
    <name type="scientific">Zea mays</name>
    <name type="common">Maize</name>
    <dbReference type="NCBI Taxonomy" id="4577"/>
    <lineage>
        <taxon>Eukaryota</taxon>
        <taxon>Viridiplantae</taxon>
        <taxon>Streptophyta</taxon>
        <taxon>Embryophyta</taxon>
        <taxon>Tracheophyta</taxon>
        <taxon>Spermatophyta</taxon>
        <taxon>Magnoliopsida</taxon>
        <taxon>Liliopsida</taxon>
        <taxon>Poales</taxon>
        <taxon>Poaceae</taxon>
        <taxon>PACMAD clade</taxon>
        <taxon>Panicoideae</taxon>
        <taxon>Andropogonodae</taxon>
        <taxon>Andropogoneae</taxon>
        <taxon>Tripsacinae</taxon>
        <taxon>Zea</taxon>
    </lineage>
</organism>
<reference evidence="7" key="2">
    <citation type="submission" date="2019-07" db="EMBL/GenBank/DDBJ databases">
        <authorList>
            <person name="Seetharam A."/>
            <person name="Woodhouse M."/>
            <person name="Cannon E."/>
        </authorList>
    </citation>
    <scope>NUCLEOTIDE SEQUENCE [LARGE SCALE GENOMIC DNA]</scope>
    <source>
        <strain evidence="7">cv. B73</strain>
    </source>
</reference>
<dbReference type="SUPFAM" id="SSF101936">
    <property type="entry name" value="DNA-binding pseudobarrel domain"/>
    <property type="match status" value="1"/>
</dbReference>
<dbReference type="PANTHER" id="PTHR31384">
    <property type="entry name" value="AUXIN RESPONSE FACTOR 4-RELATED"/>
    <property type="match status" value="1"/>
</dbReference>
<dbReference type="PANTHER" id="PTHR31384:SF5">
    <property type="entry name" value="AUXIN RESPONSE FACTOR 3"/>
    <property type="match status" value="1"/>
</dbReference>
<dbReference type="GO" id="GO:0000976">
    <property type="term" value="F:transcription cis-regulatory region binding"/>
    <property type="evidence" value="ECO:0000318"/>
    <property type="project" value="GO_Central"/>
</dbReference>
<reference evidence="7" key="3">
    <citation type="submission" date="2021-05" db="UniProtKB">
        <authorList>
            <consortium name="EnsemblPlants"/>
        </authorList>
    </citation>
    <scope>IDENTIFICATION</scope>
    <source>
        <strain evidence="7">cv. B73</strain>
    </source>
</reference>
<evidence type="ECO:0008006" key="9">
    <source>
        <dbReference type="Google" id="ProtNLM"/>
    </source>
</evidence>
<proteinExistence type="predicted"/>
<protein>
    <recommendedName>
        <fullName evidence="9">TF-B3 domain-containing protein</fullName>
    </recommendedName>
</protein>
<dbReference type="Gramene" id="Zm00001eb096160_T001">
    <property type="protein sequence ID" value="Zm00001eb096160_P001"/>
    <property type="gene ID" value="Zm00001eb096160"/>
</dbReference>
<evidence type="ECO:0000256" key="4">
    <source>
        <dbReference type="ARBA" id="ARBA00023163"/>
    </source>
</evidence>
<feature type="region of interest" description="Disordered" evidence="6">
    <location>
        <begin position="393"/>
        <end position="415"/>
    </location>
</feature>
<keyword evidence="3" id="KW-0238">DNA-binding</keyword>
<evidence type="ECO:0000313" key="8">
    <source>
        <dbReference type="Proteomes" id="UP000007305"/>
    </source>
</evidence>
<dbReference type="InterPro" id="IPR044835">
    <property type="entry name" value="ARF_plant"/>
</dbReference>
<keyword evidence="2" id="KW-0805">Transcription regulation</keyword>
<dbReference type="GO" id="GO:0009725">
    <property type="term" value="P:response to hormone"/>
    <property type="evidence" value="ECO:0007669"/>
    <property type="project" value="InterPro"/>
</dbReference>
<dbReference type="Gene3D" id="2.40.330.10">
    <property type="entry name" value="DNA-binding pseudobarrel domain"/>
    <property type="match status" value="1"/>
</dbReference>
<dbReference type="InParanoid" id="A0A804MLW3"/>
<dbReference type="InterPro" id="IPR015300">
    <property type="entry name" value="DNA-bd_pseudobarrel_sf"/>
</dbReference>
<name>A0A804MLW3_MAIZE</name>
<evidence type="ECO:0000256" key="1">
    <source>
        <dbReference type="ARBA" id="ARBA00004123"/>
    </source>
</evidence>
<evidence type="ECO:0000256" key="6">
    <source>
        <dbReference type="SAM" id="MobiDB-lite"/>
    </source>
</evidence>
<reference evidence="8" key="1">
    <citation type="submission" date="2015-12" db="EMBL/GenBank/DDBJ databases">
        <title>Update maize B73 reference genome by single molecule sequencing technologies.</title>
        <authorList>
            <consortium name="Maize Genome Sequencing Project"/>
            <person name="Ware D."/>
        </authorList>
    </citation>
    <scope>NUCLEOTIDE SEQUENCE [LARGE SCALE GENOMIC DNA]</scope>
    <source>
        <strain evidence="8">cv. B73</strain>
    </source>
</reference>
<sequence>MRRVRGPWKGEFDGERGRGDCCRGRPHLAVLARRCCSAHPPHPALDPQWPPAAESRQPPSLQGSSAHGCALTADDLDACGNQIPPLRVGGQIHLDACGSGRNHVDALTADGPDGGAWPRGRRRMAIRFIDGGKQLVFDHATQFFTASIRTAAVCLPYSSALRDVGESSSAAAPAHLLRYRHLMEDVLSLLPHVKKDNQDKVESKQSKGNTLNKLLELRSCFSCLSSRLLPRARREVKKPKKPKVKQRFSRMPHMFWQPRRHLLTTGWSAFVNKKKLVSRDAVLFLRGDNGELRLGVRRAAQLKNGSAFPALYNQCSNLGSLPNVAHAVATKSVFHIYYNPRTDRRVPEMAGAGGGFLKDRSAALAPRYAELVISIERMARSPLLIRHSRALAPTHAHHQPSPTSDHVPHTALANH</sequence>
<evidence type="ECO:0000256" key="5">
    <source>
        <dbReference type="ARBA" id="ARBA00023242"/>
    </source>
</evidence>